<dbReference type="InterPro" id="IPR001763">
    <property type="entry name" value="Rhodanese-like_dom"/>
</dbReference>
<keyword evidence="3" id="KW-1185">Reference proteome</keyword>
<dbReference type="InterPro" id="IPR050229">
    <property type="entry name" value="GlpE_sulfurtransferase"/>
</dbReference>
<accession>A0ABT3TCX1</accession>
<dbReference type="SUPFAM" id="SSF52821">
    <property type="entry name" value="Rhodanese/Cell cycle control phosphatase"/>
    <property type="match status" value="1"/>
</dbReference>
<evidence type="ECO:0000313" key="2">
    <source>
        <dbReference type="EMBL" id="MCX2979834.1"/>
    </source>
</evidence>
<feature type="domain" description="Rhodanese" evidence="1">
    <location>
        <begin position="47"/>
        <end position="137"/>
    </location>
</feature>
<dbReference type="EMBL" id="SHNN01000001">
    <property type="protein sequence ID" value="MCX2979834.1"/>
    <property type="molecule type" value="Genomic_DNA"/>
</dbReference>
<protein>
    <submittedName>
        <fullName evidence="2">Rhodanese-like domain-containing protein</fullName>
    </submittedName>
</protein>
<reference evidence="2" key="1">
    <citation type="submission" date="2019-02" db="EMBL/GenBank/DDBJ databases">
        <authorList>
            <person name="Li S.-H."/>
        </authorList>
    </citation>
    <scope>NUCLEOTIDE SEQUENCE</scope>
    <source>
        <strain evidence="2">IMCC14734</strain>
    </source>
</reference>
<name>A0ABT3TCX1_9GAMM</name>
<dbReference type="Gene3D" id="3.40.250.10">
    <property type="entry name" value="Rhodanese-like domain"/>
    <property type="match status" value="1"/>
</dbReference>
<dbReference type="InterPro" id="IPR036873">
    <property type="entry name" value="Rhodanese-like_dom_sf"/>
</dbReference>
<proteinExistence type="predicted"/>
<dbReference type="Pfam" id="PF00581">
    <property type="entry name" value="Rhodanese"/>
    <property type="match status" value="1"/>
</dbReference>
<dbReference type="PROSITE" id="PS50206">
    <property type="entry name" value="RHODANESE_3"/>
    <property type="match status" value="1"/>
</dbReference>
<evidence type="ECO:0000259" key="1">
    <source>
        <dbReference type="PROSITE" id="PS50206"/>
    </source>
</evidence>
<dbReference type="Proteomes" id="UP001143362">
    <property type="component" value="Unassembled WGS sequence"/>
</dbReference>
<organism evidence="2 3">
    <name type="scientific">Candidatus Litorirhabdus singularis</name>
    <dbReference type="NCBI Taxonomy" id="2518993"/>
    <lineage>
        <taxon>Bacteria</taxon>
        <taxon>Pseudomonadati</taxon>
        <taxon>Pseudomonadota</taxon>
        <taxon>Gammaproteobacteria</taxon>
        <taxon>Cellvibrionales</taxon>
        <taxon>Halieaceae</taxon>
        <taxon>Candidatus Litorirhabdus</taxon>
    </lineage>
</organism>
<comment type="caution">
    <text evidence="2">The sequence shown here is derived from an EMBL/GenBank/DDBJ whole genome shotgun (WGS) entry which is preliminary data.</text>
</comment>
<evidence type="ECO:0000313" key="3">
    <source>
        <dbReference type="Proteomes" id="UP001143362"/>
    </source>
</evidence>
<dbReference type="CDD" id="cd00158">
    <property type="entry name" value="RHOD"/>
    <property type="match status" value="1"/>
</dbReference>
<dbReference type="SMART" id="SM00450">
    <property type="entry name" value="RHOD"/>
    <property type="match status" value="1"/>
</dbReference>
<dbReference type="PANTHER" id="PTHR43031">
    <property type="entry name" value="FAD-DEPENDENT OXIDOREDUCTASE"/>
    <property type="match status" value="1"/>
</dbReference>
<gene>
    <name evidence="2" type="ORF">EYC98_03030</name>
</gene>
<dbReference type="PANTHER" id="PTHR43031:SF18">
    <property type="entry name" value="RHODANESE-RELATED SULFURTRANSFERASES"/>
    <property type="match status" value="1"/>
</dbReference>
<sequence length="137" mass="15030">MALFLEFLSQQWITVAALAVAVGLLLNHESRKSGKSLSPQQAINMVNAEDGLFLDLRDSADYERGHIVEALNIPSAKLDQRIAELESYRERPVILVCKLGQQSGAAGKKLGAAGYTKVYRMTGGMMEWGNLQLPLVK</sequence>